<dbReference type="InterPro" id="IPR001932">
    <property type="entry name" value="PPM-type_phosphatase-like_dom"/>
</dbReference>
<dbReference type="OrthoDB" id="10264738at2759"/>
<sequence>MATENSSPSASGNPNTTPEACSEGEESLRKRKLGFEATSDSATKKSKPNDGVDNRETHSQESGSSKEKNSNDDLSYQGKKSFSIEADVAEDKGSRHTMEDAWVVLPNANLDSTAKLRCAHFAIYDGHGGRLAAEYTQKHLHSNVLSAGLPRELVDVKAAKKAILAGFRRTDESLLQESTAGGWQDGATAVCVWILGQTVFVANIGDAKAVVARSASADSQNNSSVMGPLKAIVLTREHKAIYPQEHARIKKAGGFVSSNGRLQGRLEVSRAFGDRQFKKVLNLNRTYRLQVGVTAVPDIQSFDITEREHFIILGCDGLWGVFGPNDAVDFVHKLLNEGLPVTGVCRRLVREAVLERGCKDNCTAIVIVFRRD</sequence>
<accession>A0A9Q1JTL1</accession>
<dbReference type="Pfam" id="PF00481">
    <property type="entry name" value="PP2C"/>
    <property type="match status" value="1"/>
</dbReference>
<dbReference type="EMBL" id="JAKOGI010000752">
    <property type="protein sequence ID" value="KAJ8430804.1"/>
    <property type="molecule type" value="Genomic_DNA"/>
</dbReference>
<dbReference type="InterPro" id="IPR036457">
    <property type="entry name" value="PPM-type-like_dom_sf"/>
</dbReference>
<dbReference type="AlphaFoldDB" id="A0A9Q1JTL1"/>
<dbReference type="CDD" id="cd00143">
    <property type="entry name" value="PP2Cc"/>
    <property type="match status" value="1"/>
</dbReference>
<feature type="compositionally biased region" description="Basic and acidic residues" evidence="1">
    <location>
        <begin position="47"/>
        <end position="71"/>
    </location>
</feature>
<reference evidence="3" key="1">
    <citation type="submission" date="2022-04" db="EMBL/GenBank/DDBJ databases">
        <title>Carnegiea gigantea Genome sequencing and assembly v2.</title>
        <authorList>
            <person name="Copetti D."/>
            <person name="Sanderson M.J."/>
            <person name="Burquez A."/>
            <person name="Wojciechowski M.F."/>
        </authorList>
    </citation>
    <scope>NUCLEOTIDE SEQUENCE</scope>
    <source>
        <strain evidence="3">SGP5-SGP5p</strain>
        <tissue evidence="3">Aerial part</tissue>
    </source>
</reference>
<protein>
    <recommendedName>
        <fullName evidence="2">PPM-type phosphatase domain-containing protein</fullName>
    </recommendedName>
</protein>
<evidence type="ECO:0000313" key="4">
    <source>
        <dbReference type="Proteomes" id="UP001153076"/>
    </source>
</evidence>
<evidence type="ECO:0000313" key="3">
    <source>
        <dbReference type="EMBL" id="KAJ8430804.1"/>
    </source>
</evidence>
<dbReference type="PANTHER" id="PTHR13832:SF699">
    <property type="entry name" value="INTEGRIN-LINKED KINASE-ASSOCIATED SERINE_THREONINE PHOSPHATASE 2C"/>
    <property type="match status" value="1"/>
</dbReference>
<dbReference type="Gene3D" id="3.60.40.10">
    <property type="entry name" value="PPM-type phosphatase domain"/>
    <property type="match status" value="1"/>
</dbReference>
<comment type="caution">
    <text evidence="3">The sequence shown here is derived from an EMBL/GenBank/DDBJ whole genome shotgun (WGS) entry which is preliminary data.</text>
</comment>
<dbReference type="GO" id="GO:0004722">
    <property type="term" value="F:protein serine/threonine phosphatase activity"/>
    <property type="evidence" value="ECO:0007669"/>
    <property type="project" value="InterPro"/>
</dbReference>
<gene>
    <name evidence="3" type="ORF">Cgig2_006553</name>
</gene>
<organism evidence="3 4">
    <name type="scientific">Carnegiea gigantea</name>
    <dbReference type="NCBI Taxonomy" id="171969"/>
    <lineage>
        <taxon>Eukaryota</taxon>
        <taxon>Viridiplantae</taxon>
        <taxon>Streptophyta</taxon>
        <taxon>Embryophyta</taxon>
        <taxon>Tracheophyta</taxon>
        <taxon>Spermatophyta</taxon>
        <taxon>Magnoliopsida</taxon>
        <taxon>eudicotyledons</taxon>
        <taxon>Gunneridae</taxon>
        <taxon>Pentapetalae</taxon>
        <taxon>Caryophyllales</taxon>
        <taxon>Cactineae</taxon>
        <taxon>Cactaceae</taxon>
        <taxon>Cactoideae</taxon>
        <taxon>Echinocereeae</taxon>
        <taxon>Carnegiea</taxon>
    </lineage>
</organism>
<evidence type="ECO:0000259" key="2">
    <source>
        <dbReference type="PROSITE" id="PS51746"/>
    </source>
</evidence>
<dbReference type="InterPro" id="IPR015655">
    <property type="entry name" value="PP2C"/>
</dbReference>
<evidence type="ECO:0000256" key="1">
    <source>
        <dbReference type="SAM" id="MobiDB-lite"/>
    </source>
</evidence>
<feature type="region of interest" description="Disordered" evidence="1">
    <location>
        <begin position="1"/>
        <end position="79"/>
    </location>
</feature>
<feature type="compositionally biased region" description="Polar residues" evidence="1">
    <location>
        <begin position="1"/>
        <end position="19"/>
    </location>
</feature>
<keyword evidence="4" id="KW-1185">Reference proteome</keyword>
<dbReference type="SUPFAM" id="SSF81606">
    <property type="entry name" value="PP2C-like"/>
    <property type="match status" value="1"/>
</dbReference>
<feature type="domain" description="PPM-type phosphatase" evidence="2">
    <location>
        <begin position="85"/>
        <end position="369"/>
    </location>
</feature>
<dbReference type="PANTHER" id="PTHR13832">
    <property type="entry name" value="PROTEIN PHOSPHATASE 2C"/>
    <property type="match status" value="1"/>
</dbReference>
<dbReference type="PROSITE" id="PS51746">
    <property type="entry name" value="PPM_2"/>
    <property type="match status" value="1"/>
</dbReference>
<dbReference type="SMART" id="SM00332">
    <property type="entry name" value="PP2Cc"/>
    <property type="match status" value="1"/>
</dbReference>
<name>A0A9Q1JTL1_9CARY</name>
<proteinExistence type="predicted"/>
<dbReference type="Proteomes" id="UP001153076">
    <property type="component" value="Unassembled WGS sequence"/>
</dbReference>